<dbReference type="Gene3D" id="3.90.550.10">
    <property type="entry name" value="Spore Coat Polysaccharide Biosynthesis Protein SpsA, Chain A"/>
    <property type="match status" value="1"/>
</dbReference>
<comment type="subcellular location">
    <subcellularLocation>
        <location evidence="1">Cytoplasm</location>
        <location evidence="1">Cytosol</location>
    </subcellularLocation>
</comment>
<gene>
    <name evidence="14" type="ORF">PROH_09345</name>
</gene>
<dbReference type="InterPro" id="IPR036900">
    <property type="entry name" value="A-D-PHexomutase_C_sf"/>
</dbReference>
<dbReference type="OrthoDB" id="9803871at2"/>
<dbReference type="InterPro" id="IPR029044">
    <property type="entry name" value="Nucleotide-diphossugar_trans"/>
</dbReference>
<organism evidence="14 15">
    <name type="scientific">Prochlorothrix hollandica PCC 9006 = CALU 1027</name>
    <dbReference type="NCBI Taxonomy" id="317619"/>
    <lineage>
        <taxon>Bacteria</taxon>
        <taxon>Bacillati</taxon>
        <taxon>Cyanobacteriota</taxon>
        <taxon>Cyanophyceae</taxon>
        <taxon>Prochlorotrichales</taxon>
        <taxon>Prochlorotrichaceae</taxon>
        <taxon>Prochlorothrix</taxon>
    </lineage>
</organism>
<dbReference type="Gene3D" id="2.160.10.10">
    <property type="entry name" value="Hexapeptide repeat proteins"/>
    <property type="match status" value="1"/>
</dbReference>
<evidence type="ECO:0000256" key="4">
    <source>
        <dbReference type="ARBA" id="ARBA00022540"/>
    </source>
</evidence>
<keyword evidence="7" id="KW-0677">Repeat</keyword>
<evidence type="ECO:0000259" key="13">
    <source>
        <dbReference type="Pfam" id="PF25084"/>
    </source>
</evidence>
<dbReference type="SUPFAM" id="SSF53448">
    <property type="entry name" value="Nucleotide-diphospho-sugar transferases"/>
    <property type="match status" value="1"/>
</dbReference>
<dbReference type="PANTHER" id="PTHR22572">
    <property type="entry name" value="SUGAR-1-PHOSPHATE GUANYL TRANSFERASE"/>
    <property type="match status" value="1"/>
</dbReference>
<comment type="caution">
    <text evidence="14">The sequence shown here is derived from an EMBL/GenBank/DDBJ whole genome shotgun (WGS) entry which is preliminary data.</text>
</comment>
<evidence type="ECO:0000259" key="11">
    <source>
        <dbReference type="Pfam" id="PF02879"/>
    </source>
</evidence>
<protein>
    <submittedName>
        <fullName evidence="14">Mannose-1-phosphate guanylyltransferase</fullName>
    </submittedName>
</protein>
<feature type="domain" description="Alpha-D-phosphohexomutase alpha/beta/alpha" evidence="10">
    <location>
        <begin position="383"/>
        <end position="513"/>
    </location>
</feature>
<dbReference type="Pfam" id="PF02880">
    <property type="entry name" value="PGM_PMM_III"/>
    <property type="match status" value="1"/>
</dbReference>
<dbReference type="Proteomes" id="UP000034681">
    <property type="component" value="Unassembled WGS sequence"/>
</dbReference>
<evidence type="ECO:0000256" key="1">
    <source>
        <dbReference type="ARBA" id="ARBA00004514"/>
    </source>
</evidence>
<dbReference type="InterPro" id="IPR005846">
    <property type="entry name" value="A-D-PHexomutase_a/b/a-III"/>
</dbReference>
<dbReference type="InterPro" id="IPR011004">
    <property type="entry name" value="Trimer_LpxA-like_sf"/>
</dbReference>
<keyword evidence="3" id="KW-0963">Cytoplasm</keyword>
<dbReference type="InterPro" id="IPR018357">
    <property type="entry name" value="Hexapep_transf_CS"/>
</dbReference>
<feature type="domain" description="Nucleotidyl transferase" evidence="9">
    <location>
        <begin position="3"/>
        <end position="233"/>
    </location>
</feature>
<dbReference type="eggNOG" id="COG1109">
    <property type="taxonomic scope" value="Bacteria"/>
</dbReference>
<dbReference type="eggNOG" id="COG1208">
    <property type="taxonomic scope" value="Bacteria"/>
</dbReference>
<evidence type="ECO:0000256" key="8">
    <source>
        <dbReference type="ARBA" id="ARBA00022917"/>
    </source>
</evidence>
<evidence type="ECO:0000313" key="15">
    <source>
        <dbReference type="Proteomes" id="UP000034681"/>
    </source>
</evidence>
<dbReference type="Pfam" id="PF00483">
    <property type="entry name" value="NTP_transferase"/>
    <property type="match status" value="1"/>
</dbReference>
<dbReference type="InterPro" id="IPR005835">
    <property type="entry name" value="NTP_transferase_dom"/>
</dbReference>
<dbReference type="SUPFAM" id="SSF55957">
    <property type="entry name" value="Phosphoglucomutase, C-terminal domain"/>
    <property type="match status" value="1"/>
</dbReference>
<dbReference type="STRING" id="317619.GCA_000332315_00623"/>
<evidence type="ECO:0000256" key="3">
    <source>
        <dbReference type="ARBA" id="ARBA00022490"/>
    </source>
</evidence>
<keyword evidence="15" id="KW-1185">Reference proteome</keyword>
<dbReference type="CDD" id="cd04181">
    <property type="entry name" value="NTP_transferase"/>
    <property type="match status" value="1"/>
</dbReference>
<dbReference type="GO" id="GO:0016868">
    <property type="term" value="F:intramolecular phosphotransferase activity"/>
    <property type="evidence" value="ECO:0007669"/>
    <property type="project" value="InterPro"/>
</dbReference>
<dbReference type="Gene3D" id="3.40.120.10">
    <property type="entry name" value="Alpha-D-Glucose-1,6-Bisphosphate, subunit A, domain 3"/>
    <property type="match status" value="3"/>
</dbReference>
<keyword evidence="4" id="KW-0396">Initiation factor</keyword>
<feature type="domain" description="Alpha-D-phosphohexomutase alpha/beta/alpha" evidence="12">
    <location>
        <begin position="638"/>
        <end position="747"/>
    </location>
</feature>
<dbReference type="GO" id="GO:0005975">
    <property type="term" value="P:carbohydrate metabolic process"/>
    <property type="evidence" value="ECO:0007669"/>
    <property type="project" value="InterPro"/>
</dbReference>
<dbReference type="SUPFAM" id="SSF51161">
    <property type="entry name" value="Trimeric LpxA-like enzymes"/>
    <property type="match status" value="1"/>
</dbReference>
<evidence type="ECO:0000259" key="9">
    <source>
        <dbReference type="Pfam" id="PF00483"/>
    </source>
</evidence>
<dbReference type="InterPro" id="IPR016055">
    <property type="entry name" value="A-D-PHexomutase_a/b/a-I/II/III"/>
</dbReference>
<dbReference type="RefSeq" id="WP_017711275.1">
    <property type="nucleotide sequence ID" value="NZ_KB235933.1"/>
</dbReference>
<evidence type="ECO:0000259" key="12">
    <source>
        <dbReference type="Pfam" id="PF02880"/>
    </source>
</evidence>
<evidence type="ECO:0000256" key="5">
    <source>
        <dbReference type="ARBA" id="ARBA00022553"/>
    </source>
</evidence>
<dbReference type="SUPFAM" id="SSF53738">
    <property type="entry name" value="Phosphoglucomutase, first 3 domains"/>
    <property type="match status" value="3"/>
</dbReference>
<evidence type="ECO:0000313" key="14">
    <source>
        <dbReference type="EMBL" id="KKI99977.1"/>
    </source>
</evidence>
<keyword evidence="8" id="KW-0648">Protein biosynthesis</keyword>
<dbReference type="GO" id="GO:0043886">
    <property type="term" value="F:structural constituent of carboxysome shell"/>
    <property type="evidence" value="ECO:0007669"/>
    <property type="project" value="UniProtKB-ARBA"/>
</dbReference>
<dbReference type="GO" id="GO:0031470">
    <property type="term" value="C:carboxysome"/>
    <property type="evidence" value="ECO:0007669"/>
    <property type="project" value="UniProtKB-ARBA"/>
</dbReference>
<dbReference type="EMBL" id="AJTX02000004">
    <property type="protein sequence ID" value="KKI99977.1"/>
    <property type="molecule type" value="Genomic_DNA"/>
</dbReference>
<accession>A0A0M2PY14</accession>
<evidence type="ECO:0000256" key="6">
    <source>
        <dbReference type="ARBA" id="ARBA00022679"/>
    </source>
</evidence>
<comment type="similarity">
    <text evidence="2">Belongs to the phosphohexose mutase family.</text>
</comment>
<keyword evidence="5" id="KW-0597">Phosphoprotein</keyword>
<dbReference type="AlphaFoldDB" id="A0A0M2PY14"/>
<evidence type="ECO:0000259" key="10">
    <source>
        <dbReference type="Pfam" id="PF02878"/>
    </source>
</evidence>
<dbReference type="InterPro" id="IPR056764">
    <property type="entry name" value="LbH_EIF2B3/5"/>
</dbReference>
<dbReference type="InterPro" id="IPR050486">
    <property type="entry name" value="Mannose-1P_guanyltransferase"/>
</dbReference>
<dbReference type="CDD" id="cd05805">
    <property type="entry name" value="MPG1_transferase"/>
    <property type="match status" value="1"/>
</dbReference>
<proteinExistence type="inferred from homology"/>
<evidence type="ECO:0000256" key="2">
    <source>
        <dbReference type="ARBA" id="ARBA00010231"/>
    </source>
</evidence>
<feature type="domain" description="EIF2B subunit epsilon/gamma LbH" evidence="13">
    <location>
        <begin position="252"/>
        <end position="352"/>
    </location>
</feature>
<dbReference type="InterPro" id="IPR005845">
    <property type="entry name" value="A-D-PHexomutase_a/b/a-II"/>
</dbReference>
<name>A0A0M2PY14_PROHO</name>
<keyword evidence="14" id="KW-0548">Nucleotidyltransferase</keyword>
<dbReference type="InterPro" id="IPR005844">
    <property type="entry name" value="A-D-PHexomutase_a/b/a-I"/>
</dbReference>
<dbReference type="Pfam" id="PF02879">
    <property type="entry name" value="PGM_PMM_II"/>
    <property type="match status" value="1"/>
</dbReference>
<feature type="domain" description="Alpha-D-phosphohexomutase alpha/beta/alpha" evidence="11">
    <location>
        <begin position="535"/>
        <end position="632"/>
    </location>
</feature>
<reference evidence="14" key="1">
    <citation type="submission" date="2012-04" db="EMBL/GenBank/DDBJ databases">
        <authorList>
            <person name="Borisov I.G."/>
            <person name="Ivanikova N.V."/>
            <person name="Pinevich A.V."/>
        </authorList>
    </citation>
    <scope>NUCLEOTIDE SEQUENCE</scope>
    <source>
        <strain evidence="14">CALU 1027</strain>
    </source>
</reference>
<dbReference type="GO" id="GO:0016779">
    <property type="term" value="F:nucleotidyltransferase activity"/>
    <property type="evidence" value="ECO:0007669"/>
    <property type="project" value="UniProtKB-KW"/>
</dbReference>
<keyword evidence="6" id="KW-0808">Transferase</keyword>
<evidence type="ECO:0000256" key="7">
    <source>
        <dbReference type="ARBA" id="ARBA00022737"/>
    </source>
</evidence>
<dbReference type="Pfam" id="PF02878">
    <property type="entry name" value="PGM_PMM_I"/>
    <property type="match status" value="1"/>
</dbReference>
<dbReference type="Pfam" id="PF25084">
    <property type="entry name" value="LbH_EIF2B"/>
    <property type="match status" value="1"/>
</dbReference>
<dbReference type="PROSITE" id="PS00101">
    <property type="entry name" value="HEXAPEP_TRANSFERASES"/>
    <property type="match status" value="1"/>
</dbReference>
<sequence>MRAVLMAGGSGTRLRPLTYDVPKPMVPILNRPIAEHILNLLKRHQITEVITTLHFLPDVLREYFQDGSDFGVQMTYAVEEDQPLGTAGCVKSTAELLDDTFLVISGDSLTDFDLTEAIAFHRQKGGKVTLVLTRVPNPIEFGVVILDREQRICRFLEKPSTSEVFSDTVNTGIYILEPEILDYLPSNQEADFSKDLFPLLLSQGEPMYGYVAEGYWCDVGHLDIYREAQYDCLQGRVCLKVSYQEQKPGFWLGQNTYIDETATIEGPVLIGHNCRIGPRVQISAGTVIGDNVTIGADADLKRTIIWNGVIVGDEAHLEACVIARGARIDRRTHIMEGAVVGSLSTVGEEAQINTNVRVWPCKHIEPGATLNINLIWGHTAHRNLFGQRGVAGLANIDITPEFAVKLGAAYGSTLKAGDKVATSRDQRSISRMVSRSLISGLMSVGVHVQNLEATAIPVARTVVPTMDVEGCIHVRIHPDRPNYILVEFFDAQGINISKSREKKIEGAYFKEDLRRVQIHEIGNITYPRDQVIDVYSQAFAKTLSVDAIRWGGTKVVIDYAYAVSGAVLPILLADFGCDAVVLNASLRQIIPSTEEREALLNQLGHVVEALHANFGVQVSANGEQLVLVDESGIPIRGELLTALMVHTVLTAKPRGTVVVPVHVSSAVELIARRHDAEVIRTKANPTALMEACHSNPNVVLGGSSEMGFIFPQLHPGFDAMFCIAKLIEMLTVQERSLGQIRTELPTVYHRSCIVRCPTNAKGALMRDLLETHGSDNIELVDGVKICDHYHDRWILILPDASEPLVHLFANSQDRGWVDMTLQEYRGQIQTFVDKIQGLDAQKQEGLFKFA</sequence>